<dbReference type="Gene3D" id="3.40.50.720">
    <property type="entry name" value="NAD(P)-binding Rossmann-like Domain"/>
    <property type="match status" value="1"/>
</dbReference>
<feature type="transmembrane region" description="Helical" evidence="7">
    <location>
        <begin position="6"/>
        <end position="24"/>
    </location>
</feature>
<proteinExistence type="inferred from homology"/>
<feature type="transmembrane region" description="Helical" evidence="7">
    <location>
        <begin position="298"/>
        <end position="321"/>
    </location>
</feature>
<dbReference type="Pfam" id="PF02254">
    <property type="entry name" value="TrkA_N"/>
    <property type="match status" value="1"/>
</dbReference>
<dbReference type="PANTHER" id="PTHR42751">
    <property type="entry name" value="SODIUM/HYDROGEN EXCHANGER FAMILY/TRKA DOMAIN PROTEIN"/>
    <property type="match status" value="1"/>
</dbReference>
<evidence type="ECO:0000256" key="3">
    <source>
        <dbReference type="ARBA" id="ARBA00022448"/>
    </source>
</evidence>
<feature type="transmembrane region" description="Helical" evidence="7">
    <location>
        <begin position="150"/>
        <end position="173"/>
    </location>
</feature>
<dbReference type="GO" id="GO:1902600">
    <property type="term" value="P:proton transmembrane transport"/>
    <property type="evidence" value="ECO:0007669"/>
    <property type="project" value="InterPro"/>
</dbReference>
<gene>
    <name evidence="9" type="primary">ybaL</name>
    <name evidence="9" type="ORF">KL86DES1_20916</name>
</gene>
<comment type="subcellular location">
    <subcellularLocation>
        <location evidence="1">Membrane</location>
        <topology evidence="1">Multi-pass membrane protein</topology>
    </subcellularLocation>
</comment>
<evidence type="ECO:0000256" key="1">
    <source>
        <dbReference type="ARBA" id="ARBA00004141"/>
    </source>
</evidence>
<dbReference type="GO" id="GO:0016020">
    <property type="term" value="C:membrane"/>
    <property type="evidence" value="ECO:0007669"/>
    <property type="project" value="UniProtKB-SubCell"/>
</dbReference>
<dbReference type="InterPro" id="IPR038770">
    <property type="entry name" value="Na+/solute_symporter_sf"/>
</dbReference>
<reference evidence="9" key="1">
    <citation type="submission" date="2016-08" db="EMBL/GenBank/DDBJ databases">
        <authorList>
            <person name="Seilhamer J.J."/>
        </authorList>
    </citation>
    <scope>NUCLEOTIDE SEQUENCE</scope>
    <source>
        <strain evidence="9">86-1</strain>
    </source>
</reference>
<dbReference type="Gene3D" id="1.20.1530.20">
    <property type="match status" value="1"/>
</dbReference>
<feature type="transmembrane region" description="Helical" evidence="7">
    <location>
        <begin position="220"/>
        <end position="239"/>
    </location>
</feature>
<keyword evidence="3" id="KW-0813">Transport</keyword>
<keyword evidence="4 7" id="KW-0812">Transmembrane</keyword>
<dbReference type="InterPro" id="IPR003148">
    <property type="entry name" value="RCK_N"/>
</dbReference>
<keyword evidence="5 7" id="KW-1133">Transmembrane helix</keyword>
<dbReference type="EMBL" id="FMJC01000002">
    <property type="protein sequence ID" value="SCM72915.1"/>
    <property type="molecule type" value="Genomic_DNA"/>
</dbReference>
<protein>
    <submittedName>
        <fullName evidence="9">Inner membrane protein YbaL</fullName>
    </submittedName>
</protein>
<evidence type="ECO:0000256" key="4">
    <source>
        <dbReference type="ARBA" id="ARBA00022692"/>
    </source>
</evidence>
<keyword evidence="6 7" id="KW-0472">Membrane</keyword>
<dbReference type="InterPro" id="IPR036291">
    <property type="entry name" value="NAD(P)-bd_dom_sf"/>
</dbReference>
<feature type="transmembrane region" description="Helical" evidence="7">
    <location>
        <begin position="81"/>
        <end position="111"/>
    </location>
</feature>
<comment type="similarity">
    <text evidence="2">Belongs to the monovalent cation:proton antiporter 2 (CPA2) transporter (TC 2.A.37) family.</text>
</comment>
<feature type="transmembrane region" description="Helical" evidence="7">
    <location>
        <begin position="56"/>
        <end position="74"/>
    </location>
</feature>
<dbReference type="SUPFAM" id="SSF51735">
    <property type="entry name" value="NAD(P)-binding Rossmann-fold domains"/>
    <property type="match status" value="1"/>
</dbReference>
<name>A0A212L5X5_9BACT</name>
<dbReference type="PANTHER" id="PTHR42751:SF1">
    <property type="entry name" value="CATION_PROTON ANTIPORTER YBAL-RELATED"/>
    <property type="match status" value="1"/>
</dbReference>
<feature type="domain" description="RCK N-terminal" evidence="8">
    <location>
        <begin position="410"/>
        <end position="525"/>
    </location>
</feature>
<sequence>MEHQTDLILTLAGGLSAAMVLGFITQKLRLSPLVGYLLAGILVGPYSPGFEADASTAAQCAEIGVILLMFGVGLHFHLKDLLAVGTIALSGAAVQISAATLASMVLLHYFFGFSLMSSAIFGMAISVASTVVLTRVLTDNHQLHTHTGHVALGWLVVEDIFTILLLVLLPAVLSPGGEFWSALGFTLLKLAGLTAFTLIVGQKLIPLFLGYVARTGTRDLFTLAVIALALGIAVAAAYVFDASMALGAFLAGMVVGQSEFSARAAAEALPLRDAFAVLFFVSVGMLFDPVALLTDWPLMLVTLFVIMVVKPLGALVMTTLFRKPLRLGLAVSASLSQIGEFSFILAAMGISLGIFDARVNNAIIPAAMISITLNPLIFRKLESVARWIEGKRKNGAPAESPPVTTADDGKPHVVIIGYGPVGRSCCSILRESGITPVVVEMNIDTVRKERGKGLPIIHGDASQAEVLREAGLERAEALLLTTPSIPASDVAAIASAVNPDVRILVHTSFARDARKLRQQGVTAVFSGEREVALGMSEYLLRYLGSPEAFVQTELERVRLKLD</sequence>
<dbReference type="AlphaFoldDB" id="A0A212L5X5"/>
<organism evidence="9">
    <name type="scientific">uncultured Desulfovibrio sp</name>
    <dbReference type="NCBI Taxonomy" id="167968"/>
    <lineage>
        <taxon>Bacteria</taxon>
        <taxon>Pseudomonadati</taxon>
        <taxon>Thermodesulfobacteriota</taxon>
        <taxon>Desulfovibrionia</taxon>
        <taxon>Desulfovibrionales</taxon>
        <taxon>Desulfovibrionaceae</taxon>
        <taxon>Desulfovibrio</taxon>
        <taxon>environmental samples</taxon>
    </lineage>
</organism>
<evidence type="ECO:0000256" key="6">
    <source>
        <dbReference type="ARBA" id="ARBA00023136"/>
    </source>
</evidence>
<evidence type="ECO:0000256" key="2">
    <source>
        <dbReference type="ARBA" id="ARBA00005551"/>
    </source>
</evidence>
<evidence type="ECO:0000259" key="8">
    <source>
        <dbReference type="PROSITE" id="PS51201"/>
    </source>
</evidence>
<evidence type="ECO:0000256" key="5">
    <source>
        <dbReference type="ARBA" id="ARBA00022989"/>
    </source>
</evidence>
<dbReference type="PROSITE" id="PS51201">
    <property type="entry name" value="RCK_N"/>
    <property type="match status" value="1"/>
</dbReference>
<evidence type="ECO:0000256" key="7">
    <source>
        <dbReference type="SAM" id="Phobius"/>
    </source>
</evidence>
<dbReference type="GO" id="GO:0015297">
    <property type="term" value="F:antiporter activity"/>
    <property type="evidence" value="ECO:0007669"/>
    <property type="project" value="InterPro"/>
</dbReference>
<evidence type="ECO:0000313" key="9">
    <source>
        <dbReference type="EMBL" id="SCM72915.1"/>
    </source>
</evidence>
<dbReference type="RefSeq" id="WP_232088291.1">
    <property type="nucleotide sequence ID" value="NZ_LT608333.1"/>
</dbReference>
<accession>A0A212L5X5</accession>
<dbReference type="Pfam" id="PF00999">
    <property type="entry name" value="Na_H_Exchanger"/>
    <property type="match status" value="1"/>
</dbReference>
<dbReference type="InterPro" id="IPR006153">
    <property type="entry name" value="Cation/H_exchanger_TM"/>
</dbReference>
<feature type="transmembrane region" description="Helical" evidence="7">
    <location>
        <begin position="117"/>
        <end position="138"/>
    </location>
</feature>
<dbReference type="GO" id="GO:0006813">
    <property type="term" value="P:potassium ion transport"/>
    <property type="evidence" value="ECO:0007669"/>
    <property type="project" value="InterPro"/>
</dbReference>
<feature type="transmembrane region" description="Helical" evidence="7">
    <location>
        <begin position="274"/>
        <end position="292"/>
    </location>
</feature>